<evidence type="ECO:0000313" key="5">
    <source>
        <dbReference type="EMBL" id="QJA45639.1"/>
    </source>
</evidence>
<dbReference type="PRINTS" id="PR00105">
    <property type="entry name" value="C5METTRFRASE"/>
</dbReference>
<gene>
    <name evidence="5" type="ORF">TM448A00264_0017</name>
    <name evidence="6" type="ORF">TM448B00655_0013</name>
</gene>
<keyword evidence="3 5" id="KW-0808">Transferase</keyword>
<evidence type="ECO:0000256" key="1">
    <source>
        <dbReference type="ARBA" id="ARBA00011975"/>
    </source>
</evidence>
<proteinExistence type="predicted"/>
<keyword evidence="2 5" id="KW-0489">Methyltransferase</keyword>
<dbReference type="PANTHER" id="PTHR10629">
    <property type="entry name" value="CYTOSINE-SPECIFIC METHYLTRANSFERASE"/>
    <property type="match status" value="1"/>
</dbReference>
<dbReference type="Pfam" id="PF00145">
    <property type="entry name" value="DNA_methylase"/>
    <property type="match status" value="3"/>
</dbReference>
<name>A0A6H1ZDV0_9ZZZZ</name>
<protein>
    <recommendedName>
        <fullName evidence="1">DNA (cytosine-5-)-methyltransferase</fullName>
        <ecNumber evidence="1">2.1.1.37</ecNumber>
    </recommendedName>
</protein>
<dbReference type="InterPro" id="IPR018117">
    <property type="entry name" value="C5_DNA_meth_AS"/>
</dbReference>
<dbReference type="EC" id="2.1.1.37" evidence="1"/>
<reference evidence="5" key="1">
    <citation type="submission" date="2020-03" db="EMBL/GenBank/DDBJ databases">
        <title>The deep terrestrial virosphere.</title>
        <authorList>
            <person name="Holmfeldt K."/>
            <person name="Nilsson E."/>
            <person name="Simone D."/>
            <person name="Lopez-Fernandez M."/>
            <person name="Wu X."/>
            <person name="de Brujin I."/>
            <person name="Lundin D."/>
            <person name="Andersson A."/>
            <person name="Bertilsson S."/>
            <person name="Dopson M."/>
        </authorList>
    </citation>
    <scope>NUCLEOTIDE SEQUENCE</scope>
    <source>
        <strain evidence="5">TM448A00264</strain>
        <strain evidence="6">TM448B00655</strain>
    </source>
</reference>
<organism evidence="5">
    <name type="scientific">viral metagenome</name>
    <dbReference type="NCBI Taxonomy" id="1070528"/>
    <lineage>
        <taxon>unclassified sequences</taxon>
        <taxon>metagenomes</taxon>
        <taxon>organismal metagenomes</taxon>
    </lineage>
</organism>
<evidence type="ECO:0000256" key="3">
    <source>
        <dbReference type="ARBA" id="ARBA00022679"/>
    </source>
</evidence>
<evidence type="ECO:0000313" key="6">
    <source>
        <dbReference type="EMBL" id="QJH96210.1"/>
    </source>
</evidence>
<dbReference type="InterPro" id="IPR001525">
    <property type="entry name" value="C5_MeTfrase"/>
</dbReference>
<dbReference type="Gene3D" id="3.40.50.150">
    <property type="entry name" value="Vaccinia Virus protein VP39"/>
    <property type="match status" value="1"/>
</dbReference>
<dbReference type="Gene3D" id="3.90.120.10">
    <property type="entry name" value="DNA Methylase, subunit A, domain 2"/>
    <property type="match status" value="1"/>
</dbReference>
<dbReference type="InterPro" id="IPR029063">
    <property type="entry name" value="SAM-dependent_MTases_sf"/>
</dbReference>
<accession>A0A6H1ZDV0</accession>
<dbReference type="PANTHER" id="PTHR10629:SF52">
    <property type="entry name" value="DNA (CYTOSINE-5)-METHYLTRANSFERASE 1"/>
    <property type="match status" value="1"/>
</dbReference>
<dbReference type="PROSITE" id="PS51679">
    <property type="entry name" value="SAM_MT_C5"/>
    <property type="match status" value="1"/>
</dbReference>
<dbReference type="GO" id="GO:0003886">
    <property type="term" value="F:DNA (cytosine-5-)-methyltransferase activity"/>
    <property type="evidence" value="ECO:0007669"/>
    <property type="project" value="UniProtKB-EC"/>
</dbReference>
<evidence type="ECO:0000256" key="2">
    <source>
        <dbReference type="ARBA" id="ARBA00022603"/>
    </source>
</evidence>
<dbReference type="GO" id="GO:0032259">
    <property type="term" value="P:methylation"/>
    <property type="evidence" value="ECO:0007669"/>
    <property type="project" value="UniProtKB-KW"/>
</dbReference>
<evidence type="ECO:0000256" key="4">
    <source>
        <dbReference type="ARBA" id="ARBA00022691"/>
    </source>
</evidence>
<dbReference type="SUPFAM" id="SSF53335">
    <property type="entry name" value="S-adenosyl-L-methionine-dependent methyltransferases"/>
    <property type="match status" value="1"/>
</dbReference>
<dbReference type="AlphaFoldDB" id="A0A6H1ZDV0"/>
<dbReference type="EMBL" id="MT144643">
    <property type="protein sequence ID" value="QJH96210.1"/>
    <property type="molecule type" value="Genomic_DNA"/>
</dbReference>
<keyword evidence="4" id="KW-0949">S-adenosyl-L-methionine</keyword>
<dbReference type="PROSITE" id="PS00094">
    <property type="entry name" value="C5_MTASE_1"/>
    <property type="match status" value="1"/>
</dbReference>
<sequence>MRFGSLFSGIEAASAAWHPLGWGCAWVAEMEPFPCAVLAHHYPDVPNLGDVTAHTFTARAAAQGPVDLIVGGSPCQAFSVAGLRNSLDDDRGNLTLRFVEIVHDLKPSWIVWENVPGVLNTKDNAFGCFLAGLAGADSPLVSPGGRWPNFGLVSGAGYNLAWAIKDAQYFGVPQRRRRVFVVASLGSWACAEALFPVSQGVRGDSAAGQEAGQVAPTIPCRRTAGGGLGTDFDCDGGLIAHALTSRYDSSEDGCGTMQVRRLTPTECSRLQGFPDNYLPQVTFRGKCPPADGPMYRALGNSMAVPVMRWIGERIMEVENAK</sequence>
<dbReference type="EMBL" id="MT143994">
    <property type="protein sequence ID" value="QJA45639.1"/>
    <property type="molecule type" value="Genomic_DNA"/>
</dbReference>
<dbReference type="InterPro" id="IPR050390">
    <property type="entry name" value="C5-Methyltransferase"/>
</dbReference>